<proteinExistence type="predicted"/>
<sequence>MNMCKIKTLREKCSLIDDKVEFSGEYKTFPGFAGSKLLECECNKNYICKIQIMTANSNCPLFKKARQLQY</sequence>
<protein>
    <submittedName>
        <fullName evidence="1">Uncharacterized protein</fullName>
    </submittedName>
</protein>
<evidence type="ECO:0000313" key="2">
    <source>
        <dbReference type="Proteomes" id="UP000879542"/>
    </source>
</evidence>
<dbReference type="EMBL" id="DAEQIJ010000026">
    <property type="protein sequence ID" value="HBH2621737.1"/>
    <property type="molecule type" value="Genomic_DNA"/>
</dbReference>
<comment type="caution">
    <text evidence="1">The sequence shown here is derived from an EMBL/GenBank/DDBJ whole genome shotgun (WGS) entry which is preliminary data.</text>
</comment>
<organism evidence="1 2">
    <name type="scientific">Clostridioides difficile</name>
    <name type="common">Peptoclostridium difficile</name>
    <dbReference type="NCBI Taxonomy" id="1496"/>
    <lineage>
        <taxon>Bacteria</taxon>
        <taxon>Bacillati</taxon>
        <taxon>Bacillota</taxon>
        <taxon>Clostridia</taxon>
        <taxon>Peptostreptococcales</taxon>
        <taxon>Peptostreptococcaceae</taxon>
        <taxon>Clostridioides</taxon>
    </lineage>
</organism>
<reference evidence="1" key="1">
    <citation type="journal article" date="2018" name="Genome Biol.">
        <title>SKESA: strategic k-mer extension for scrupulous assemblies.</title>
        <authorList>
            <person name="Souvorov A."/>
            <person name="Agarwala R."/>
            <person name="Lipman D.J."/>
        </authorList>
    </citation>
    <scope>NUCLEOTIDE SEQUENCE</scope>
    <source>
        <strain evidence="1">Clostridioides</strain>
    </source>
</reference>
<reference evidence="1" key="2">
    <citation type="submission" date="2021-06" db="EMBL/GenBank/DDBJ databases">
        <authorList>
            <consortium name="NCBI Pathogen Detection Project"/>
        </authorList>
    </citation>
    <scope>NUCLEOTIDE SEQUENCE</scope>
    <source>
        <strain evidence="1">Clostridioides</strain>
    </source>
</reference>
<dbReference type="Proteomes" id="UP000879542">
    <property type="component" value="Unassembled WGS sequence"/>
</dbReference>
<accession>A0A9P3U3U0</accession>
<evidence type="ECO:0000313" key="1">
    <source>
        <dbReference type="EMBL" id="HBH2621737.1"/>
    </source>
</evidence>
<dbReference type="AlphaFoldDB" id="A0A9P3U3U0"/>
<name>A0A9P3U3U0_CLODI</name>
<gene>
    <name evidence="1" type="ORF">KRQ00_003546</name>
</gene>